<dbReference type="Pfam" id="PF00849">
    <property type="entry name" value="PseudoU_synth_2"/>
    <property type="match status" value="1"/>
</dbReference>
<gene>
    <name evidence="8" type="primary">rluD</name>
    <name evidence="8" type="ORF">MGALLINA_03210</name>
</gene>
<dbReference type="Gene3D" id="3.10.290.10">
    <property type="entry name" value="RNA-binding S4 domain"/>
    <property type="match status" value="1"/>
</dbReference>
<dbReference type="InterPro" id="IPR006224">
    <property type="entry name" value="PsdUridine_synth_RluA-like_CS"/>
</dbReference>
<keyword evidence="3 6" id="KW-0413">Isomerase</keyword>
<dbReference type="PATRIC" id="fig|29557.3.peg.305"/>
<dbReference type="InterPro" id="IPR020103">
    <property type="entry name" value="PsdUridine_synth_cat_dom_sf"/>
</dbReference>
<organism evidence="8 9">
    <name type="scientific">Mycoplasmopsis gallinarum</name>
    <dbReference type="NCBI Taxonomy" id="29557"/>
    <lineage>
        <taxon>Bacteria</taxon>
        <taxon>Bacillati</taxon>
        <taxon>Mycoplasmatota</taxon>
        <taxon>Mycoplasmoidales</taxon>
        <taxon>Metamycoplasmataceae</taxon>
        <taxon>Mycoplasmopsis</taxon>
    </lineage>
</organism>
<evidence type="ECO:0000256" key="3">
    <source>
        <dbReference type="ARBA" id="ARBA00023235"/>
    </source>
</evidence>
<dbReference type="InterPro" id="IPR002942">
    <property type="entry name" value="S4_RNA-bd"/>
</dbReference>
<dbReference type="NCBIfam" id="TIGR00005">
    <property type="entry name" value="rluA_subfam"/>
    <property type="match status" value="1"/>
</dbReference>
<dbReference type="InterPro" id="IPR006225">
    <property type="entry name" value="PsdUridine_synth_RluC/D"/>
</dbReference>
<dbReference type="OrthoDB" id="9807829at2"/>
<dbReference type="GO" id="GO:0120159">
    <property type="term" value="F:rRNA pseudouridine synthase activity"/>
    <property type="evidence" value="ECO:0007669"/>
    <property type="project" value="UniProtKB-ARBA"/>
</dbReference>
<evidence type="ECO:0000256" key="1">
    <source>
        <dbReference type="ARBA" id="ARBA00000073"/>
    </source>
</evidence>
<evidence type="ECO:0000313" key="9">
    <source>
        <dbReference type="Proteomes" id="UP000076983"/>
    </source>
</evidence>
<dbReference type="SUPFAM" id="SSF55174">
    <property type="entry name" value="Alpha-L RNA-binding motif"/>
    <property type="match status" value="1"/>
</dbReference>
<dbReference type="PROSITE" id="PS50889">
    <property type="entry name" value="S4"/>
    <property type="match status" value="1"/>
</dbReference>
<dbReference type="PANTHER" id="PTHR21600">
    <property type="entry name" value="MITOCHONDRIAL RNA PSEUDOURIDINE SYNTHASE"/>
    <property type="match status" value="1"/>
</dbReference>
<dbReference type="CDD" id="cd00165">
    <property type="entry name" value="S4"/>
    <property type="match status" value="1"/>
</dbReference>
<comment type="catalytic activity">
    <reaction evidence="1 6">
        <text>a uridine in RNA = a pseudouridine in RNA</text>
        <dbReference type="Rhea" id="RHEA:48348"/>
        <dbReference type="Rhea" id="RHEA-COMP:12068"/>
        <dbReference type="Rhea" id="RHEA-COMP:12069"/>
        <dbReference type="ChEBI" id="CHEBI:65314"/>
        <dbReference type="ChEBI" id="CHEBI:65315"/>
    </reaction>
</comment>
<evidence type="ECO:0000259" key="7">
    <source>
        <dbReference type="SMART" id="SM00363"/>
    </source>
</evidence>
<evidence type="ECO:0000313" key="8">
    <source>
        <dbReference type="EMBL" id="OAB48989.1"/>
    </source>
</evidence>
<feature type="domain" description="RNA-binding S4" evidence="7">
    <location>
        <begin position="10"/>
        <end position="66"/>
    </location>
</feature>
<dbReference type="PROSITE" id="PS01129">
    <property type="entry name" value="PSI_RLU"/>
    <property type="match status" value="1"/>
</dbReference>
<accession>A0A168RHD9</accession>
<dbReference type="RefSeq" id="WP_063626112.1">
    <property type="nucleotide sequence ID" value="NZ_LVLH01000028.1"/>
</dbReference>
<proteinExistence type="inferred from homology"/>
<keyword evidence="5" id="KW-0694">RNA-binding</keyword>
<dbReference type="InterPro" id="IPR006145">
    <property type="entry name" value="PsdUridine_synth_RsuA/RluA"/>
</dbReference>
<dbReference type="SUPFAM" id="SSF55120">
    <property type="entry name" value="Pseudouridine synthase"/>
    <property type="match status" value="1"/>
</dbReference>
<dbReference type="GO" id="GO:0000455">
    <property type="term" value="P:enzyme-directed rRNA pseudouridine synthesis"/>
    <property type="evidence" value="ECO:0007669"/>
    <property type="project" value="UniProtKB-ARBA"/>
</dbReference>
<sequence>MIRLEVKYKERIDKYISDNSEITRNDAKALILEGAISVNEIQVRKPNFTVKENDVINIYKLIEKITNIDAKEMELEIIYEDNDIVVINKPSNLVVHPAPGHFDDTLVNGLLYHFKNLSNENGLLRPGIVHRIDKDTSGLLLIAKNNEAHLKLAEMLKTHEIKRSYVAIVDGILENKFLKINLPLGRSKKDRKLISVQKDGKEAITNVELLKTFYYEKQPYSLVKCDLETGRTHQIRVHLAYIKHAVYGDASYGKKVDDFGQRLHAYKLEFNHPITNQLLTIFAPIPAEFAISDYDFSQLTQERKD</sequence>
<name>A0A168RHD9_9BACT</name>
<dbReference type="Gene3D" id="3.30.2350.10">
    <property type="entry name" value="Pseudouridine synthase"/>
    <property type="match status" value="1"/>
</dbReference>
<dbReference type="InterPro" id="IPR036986">
    <property type="entry name" value="S4_RNA-bd_sf"/>
</dbReference>
<dbReference type="InterPro" id="IPR050188">
    <property type="entry name" value="RluA_PseudoU_synthase"/>
</dbReference>
<evidence type="ECO:0000256" key="6">
    <source>
        <dbReference type="RuleBase" id="RU362028"/>
    </source>
</evidence>
<evidence type="ECO:0000256" key="5">
    <source>
        <dbReference type="PROSITE-ProRule" id="PRU00182"/>
    </source>
</evidence>
<evidence type="ECO:0000256" key="2">
    <source>
        <dbReference type="ARBA" id="ARBA00010876"/>
    </source>
</evidence>
<feature type="active site" evidence="4">
    <location>
        <position position="133"/>
    </location>
</feature>
<dbReference type="AlphaFoldDB" id="A0A168RHD9"/>
<evidence type="ECO:0000256" key="4">
    <source>
        <dbReference type="PIRSR" id="PIRSR606225-1"/>
    </source>
</evidence>
<comment type="similarity">
    <text evidence="2 6">Belongs to the pseudouridine synthase RluA family.</text>
</comment>
<dbReference type="STRING" id="29557.MGALLINA_03210"/>
<dbReference type="SMART" id="SM00363">
    <property type="entry name" value="S4"/>
    <property type="match status" value="1"/>
</dbReference>
<comment type="caution">
    <text evidence="8">The sequence shown here is derived from an EMBL/GenBank/DDBJ whole genome shotgun (WGS) entry which is preliminary data.</text>
</comment>
<dbReference type="Proteomes" id="UP000076983">
    <property type="component" value="Unassembled WGS sequence"/>
</dbReference>
<dbReference type="PANTHER" id="PTHR21600:SF44">
    <property type="entry name" value="RIBOSOMAL LARGE SUBUNIT PSEUDOURIDINE SYNTHASE D"/>
    <property type="match status" value="1"/>
</dbReference>
<keyword evidence="9" id="KW-1185">Reference proteome</keyword>
<protein>
    <recommendedName>
        <fullName evidence="6">Pseudouridine synthase</fullName>
        <ecNumber evidence="6">5.4.99.-</ecNumber>
    </recommendedName>
</protein>
<reference evidence="8 9" key="1">
    <citation type="submission" date="2016-03" db="EMBL/GenBank/DDBJ databases">
        <title>Genome sequence of Mycoplasma gallinarum strain Mgn_IPT.</title>
        <authorList>
            <person name="Yacoub E."/>
            <person name="Sirand-Pugnet P."/>
            <person name="Barre A."/>
            <person name="Maurier F."/>
            <person name="Blanchard A."/>
            <person name="Ben Abdelmoumen B.M."/>
        </authorList>
    </citation>
    <scope>NUCLEOTIDE SEQUENCE [LARGE SCALE GENOMIC DNA]</scope>
    <source>
        <strain evidence="8 9">Mgn_IPT</strain>
    </source>
</reference>
<dbReference type="Pfam" id="PF01479">
    <property type="entry name" value="S4"/>
    <property type="match status" value="1"/>
</dbReference>
<dbReference type="CDD" id="cd02869">
    <property type="entry name" value="PseudoU_synth_RluA_like"/>
    <property type="match status" value="1"/>
</dbReference>
<comment type="function">
    <text evidence="6">Responsible for synthesis of pseudouridine from uracil.</text>
</comment>
<dbReference type="GO" id="GO:0003723">
    <property type="term" value="F:RNA binding"/>
    <property type="evidence" value="ECO:0007669"/>
    <property type="project" value="UniProtKB-KW"/>
</dbReference>
<dbReference type="EMBL" id="LVLH01000028">
    <property type="protein sequence ID" value="OAB48989.1"/>
    <property type="molecule type" value="Genomic_DNA"/>
</dbReference>
<dbReference type="EC" id="5.4.99.-" evidence="6"/>